<feature type="region of interest" description="Disordered" evidence="1">
    <location>
        <begin position="1"/>
        <end position="20"/>
    </location>
</feature>
<reference evidence="3 4" key="1">
    <citation type="submission" date="2017-08" db="EMBL/GenBank/DDBJ databases">
        <title>Infants hospitalized years apart are colonized by the same room-sourced microbial strains.</title>
        <authorList>
            <person name="Brooks B."/>
            <person name="Olm M.R."/>
            <person name="Firek B.A."/>
            <person name="Baker R."/>
            <person name="Thomas B.C."/>
            <person name="Morowitz M.J."/>
            <person name="Banfield J.F."/>
        </authorList>
    </citation>
    <scope>NUCLEOTIDE SEQUENCE [LARGE SCALE GENOMIC DNA]</scope>
    <source>
        <strain evidence="3">S2_003_000_R1_3</strain>
    </source>
</reference>
<name>A0A2W5U9R3_9CORY</name>
<feature type="transmembrane region" description="Helical" evidence="2">
    <location>
        <begin position="105"/>
        <end position="126"/>
    </location>
</feature>
<gene>
    <name evidence="3" type="ORF">DI525_03420</name>
</gene>
<organism evidence="3 4">
    <name type="scientific">Corynebacterium kroppenstedtii</name>
    <dbReference type="NCBI Taxonomy" id="161879"/>
    <lineage>
        <taxon>Bacteria</taxon>
        <taxon>Bacillati</taxon>
        <taxon>Actinomycetota</taxon>
        <taxon>Actinomycetes</taxon>
        <taxon>Mycobacteriales</taxon>
        <taxon>Corynebacteriaceae</taxon>
        <taxon>Corynebacterium</taxon>
    </lineage>
</organism>
<keyword evidence="2" id="KW-0472">Membrane</keyword>
<keyword evidence="2" id="KW-0812">Transmembrane</keyword>
<dbReference type="Proteomes" id="UP000249432">
    <property type="component" value="Unassembled WGS sequence"/>
</dbReference>
<protein>
    <submittedName>
        <fullName evidence="3">Uncharacterized protein</fullName>
    </submittedName>
</protein>
<evidence type="ECO:0000313" key="4">
    <source>
        <dbReference type="Proteomes" id="UP000249432"/>
    </source>
</evidence>
<evidence type="ECO:0000313" key="3">
    <source>
        <dbReference type="EMBL" id="PZR05708.1"/>
    </source>
</evidence>
<proteinExistence type="predicted"/>
<accession>A0A2W5U9R3</accession>
<feature type="compositionally biased region" description="Basic and acidic residues" evidence="1">
    <location>
        <begin position="70"/>
        <end position="80"/>
    </location>
</feature>
<dbReference type="EMBL" id="QFRA01000005">
    <property type="protein sequence ID" value="PZR05708.1"/>
    <property type="molecule type" value="Genomic_DNA"/>
</dbReference>
<dbReference type="RefSeq" id="WP_303734396.1">
    <property type="nucleotide sequence ID" value="NZ_CAKZHK010000010.1"/>
</dbReference>
<keyword evidence="2" id="KW-1133">Transmembrane helix</keyword>
<evidence type="ECO:0000256" key="1">
    <source>
        <dbReference type="SAM" id="MobiDB-lite"/>
    </source>
</evidence>
<feature type="region of interest" description="Disordered" evidence="1">
    <location>
        <begin position="40"/>
        <end position="92"/>
    </location>
</feature>
<sequence>MPTFSHEPDTSAWPPLPPTVSDLSDDDLDFLVSRLLSSDNELGEDSSDVAPASDTSAASNTTPASSTAPGKDRREARNETTQDTATADGPGQVIPFPTRYSWWRMAAVVVLIVGGVGSSFFIPGLFGKTSTPNSNSAHSNTAVTSHSQPRGTQRSNVDLIAMTSEQQAAAKKTFTGSTDLSNLDVSVAQCLSTINMAHSPVLGAAPVEAAQPESRCTKSQLLILGAPLRIVVVEHTCSHGESSVLFRSTLSHGERTG</sequence>
<dbReference type="AlphaFoldDB" id="A0A2W5U9R3"/>
<feature type="region of interest" description="Disordered" evidence="1">
    <location>
        <begin position="131"/>
        <end position="153"/>
    </location>
</feature>
<comment type="caution">
    <text evidence="3">The sequence shown here is derived from an EMBL/GenBank/DDBJ whole genome shotgun (WGS) entry which is preliminary data.</text>
</comment>
<evidence type="ECO:0000256" key="2">
    <source>
        <dbReference type="SAM" id="Phobius"/>
    </source>
</evidence>
<feature type="compositionally biased region" description="Low complexity" evidence="1">
    <location>
        <begin position="50"/>
        <end position="69"/>
    </location>
</feature>